<name>A0A505DRV5_9ACTN</name>
<dbReference type="RefSeq" id="WP_140935784.1">
    <property type="nucleotide sequence ID" value="NZ_QXMJ01000021.1"/>
</dbReference>
<proteinExistence type="predicted"/>
<reference evidence="2 3" key="1">
    <citation type="submission" date="2019-06" db="EMBL/GenBank/DDBJ databases">
        <title>Streptomyces sporangiiformans sp. nov., a novel actinomycete isolated from soil in Mount Song.</title>
        <authorList>
            <person name="Han L."/>
        </authorList>
    </citation>
    <scope>NUCLEOTIDE SEQUENCE [LARGE SCALE GENOMIC DNA]</scope>
    <source>
        <strain evidence="2 3">NEAU-SSA 1</strain>
    </source>
</reference>
<protein>
    <submittedName>
        <fullName evidence="2">Uncharacterized protein</fullName>
    </submittedName>
</protein>
<evidence type="ECO:0000313" key="2">
    <source>
        <dbReference type="EMBL" id="TPQ24056.1"/>
    </source>
</evidence>
<dbReference type="AlphaFoldDB" id="A0A505DRV5"/>
<dbReference type="EMBL" id="VCHX02000021">
    <property type="protein sequence ID" value="TPQ24056.1"/>
    <property type="molecule type" value="Genomic_DNA"/>
</dbReference>
<comment type="caution">
    <text evidence="2">The sequence shown here is derived from an EMBL/GenBank/DDBJ whole genome shotgun (WGS) entry which is preliminary data.</text>
</comment>
<feature type="region of interest" description="Disordered" evidence="1">
    <location>
        <begin position="17"/>
        <end position="57"/>
    </location>
</feature>
<accession>A0A505DRV5</accession>
<organism evidence="2 3">
    <name type="scientific">Streptomyces sporangiiformans</name>
    <dbReference type="NCBI Taxonomy" id="2315329"/>
    <lineage>
        <taxon>Bacteria</taxon>
        <taxon>Bacillati</taxon>
        <taxon>Actinomycetota</taxon>
        <taxon>Actinomycetes</taxon>
        <taxon>Kitasatosporales</taxon>
        <taxon>Streptomycetaceae</taxon>
        <taxon>Streptomyces</taxon>
    </lineage>
</organism>
<keyword evidence="3" id="KW-1185">Reference proteome</keyword>
<feature type="compositionally biased region" description="Low complexity" evidence="1">
    <location>
        <begin position="41"/>
        <end position="53"/>
    </location>
</feature>
<evidence type="ECO:0000313" key="3">
    <source>
        <dbReference type="Proteomes" id="UP000317378"/>
    </source>
</evidence>
<gene>
    <name evidence="2" type="ORF">FGD71_000800</name>
</gene>
<sequence length="68" mass="6490">MPSEQVGVAGAGVQGVQGGVHARVGQDRAGEDPVAAGGAVRNSLRSSSGSLNGHSALRSAVLLAGPAS</sequence>
<evidence type="ECO:0000256" key="1">
    <source>
        <dbReference type="SAM" id="MobiDB-lite"/>
    </source>
</evidence>
<dbReference type="Proteomes" id="UP000317378">
    <property type="component" value="Unassembled WGS sequence"/>
</dbReference>